<reference evidence="4" key="1">
    <citation type="submission" date="2015-07" db="EMBL/GenBank/DDBJ databases">
        <title>Genome sequencing project for genomic taxonomy and phylogenomics of Bacillus-like bacteria.</title>
        <authorList>
            <person name="Liu B."/>
            <person name="Wang J."/>
            <person name="Zhu Y."/>
            <person name="Liu G."/>
            <person name="Chen Q."/>
            <person name="Chen Z."/>
            <person name="Lan J."/>
            <person name="Che J."/>
            <person name="Ge C."/>
            <person name="Shi H."/>
            <person name="Pan Z."/>
            <person name="Liu X."/>
        </authorList>
    </citation>
    <scope>NUCLEOTIDE SEQUENCE [LARGE SCALE GENOMIC DNA]</scope>
    <source>
        <strain evidence="4">FJAT-27997</strain>
    </source>
</reference>
<feature type="transmembrane region" description="Helical" evidence="1">
    <location>
        <begin position="216"/>
        <end position="236"/>
    </location>
</feature>
<feature type="domain" description="DUF418" evidence="2">
    <location>
        <begin position="233"/>
        <end position="386"/>
    </location>
</feature>
<accession>A0A0K9GQT1</accession>
<feature type="transmembrane region" description="Helical" evidence="1">
    <location>
        <begin position="56"/>
        <end position="85"/>
    </location>
</feature>
<dbReference type="PANTHER" id="PTHR30590">
    <property type="entry name" value="INNER MEMBRANE PROTEIN"/>
    <property type="match status" value="1"/>
</dbReference>
<evidence type="ECO:0000259" key="2">
    <source>
        <dbReference type="Pfam" id="PF04235"/>
    </source>
</evidence>
<feature type="transmembrane region" description="Helical" evidence="1">
    <location>
        <begin position="20"/>
        <end position="36"/>
    </location>
</feature>
<proteinExistence type="predicted"/>
<feature type="transmembrane region" description="Helical" evidence="1">
    <location>
        <begin position="281"/>
        <end position="299"/>
    </location>
</feature>
<organism evidence="3 4">
    <name type="scientific">Peribacillus loiseleuriae</name>
    <dbReference type="NCBI Taxonomy" id="1679170"/>
    <lineage>
        <taxon>Bacteria</taxon>
        <taxon>Bacillati</taxon>
        <taxon>Bacillota</taxon>
        <taxon>Bacilli</taxon>
        <taxon>Bacillales</taxon>
        <taxon>Bacillaceae</taxon>
        <taxon>Peribacillus</taxon>
    </lineage>
</organism>
<dbReference type="InterPro" id="IPR052529">
    <property type="entry name" value="Bact_Transport_Assoc"/>
</dbReference>
<feature type="transmembrane region" description="Helical" evidence="1">
    <location>
        <begin position="144"/>
        <end position="170"/>
    </location>
</feature>
<dbReference type="InterPro" id="IPR007349">
    <property type="entry name" value="DUF418"/>
</dbReference>
<dbReference type="Pfam" id="PF04235">
    <property type="entry name" value="DUF418"/>
    <property type="match status" value="1"/>
</dbReference>
<evidence type="ECO:0000313" key="4">
    <source>
        <dbReference type="Proteomes" id="UP000037146"/>
    </source>
</evidence>
<evidence type="ECO:0000256" key="1">
    <source>
        <dbReference type="SAM" id="Phobius"/>
    </source>
</evidence>
<dbReference type="AlphaFoldDB" id="A0A0K9GQT1"/>
<sequence length="393" mass="45222">MKQNRQIINEGQRIQSIDSLRGLAILGIFLVNMPDFHSPFLHINPLEWWRDNPDRIIYILVDLFAQASFYPMFAFLFGFGAVILAERVQSRNQSFPLVFARRLVVLLVIGCVHAFLIWHGDILINYALFGFIFLLFYKMSGQTLLWLGSLLFAIPALLFSLLMMLLYLTIPDEAAIVTNFEMVKASIEAYQSGTFMDIFQQRFEEWYMVNHLGNGIILFFSIFPLFLIGAGFAKLKWLEEPTHNQRKLTIMAVVSFIIGGLLKASPYIADYNYFTVSLQDMIGGPVLSIFYLTAIVLLLQNKFIAKILSPLANVGRLSMSNYLLQSIIGTLLFYSYGFGLYDKISFTAGVMLVVVIYFIQLLFSNIWLRYYRMGPVEYVWRFATYGTRPKLKK</sequence>
<dbReference type="PATRIC" id="fig|1679170.3.peg.1203"/>
<gene>
    <name evidence="3" type="ORF">AC625_05620</name>
</gene>
<feature type="transmembrane region" description="Helical" evidence="1">
    <location>
        <begin position="320"/>
        <end position="338"/>
    </location>
</feature>
<dbReference type="EMBL" id="LFZW01000001">
    <property type="protein sequence ID" value="KMY49054.1"/>
    <property type="molecule type" value="Genomic_DNA"/>
</dbReference>
<name>A0A0K9GQT1_9BACI</name>
<feature type="transmembrane region" description="Helical" evidence="1">
    <location>
        <begin position="122"/>
        <end position="137"/>
    </location>
</feature>
<feature type="transmembrane region" description="Helical" evidence="1">
    <location>
        <begin position="344"/>
        <end position="363"/>
    </location>
</feature>
<keyword evidence="4" id="KW-1185">Reference proteome</keyword>
<keyword evidence="1" id="KW-0812">Transmembrane</keyword>
<dbReference type="PANTHER" id="PTHR30590:SF2">
    <property type="entry name" value="INNER MEMBRANE PROTEIN"/>
    <property type="match status" value="1"/>
</dbReference>
<feature type="transmembrane region" description="Helical" evidence="1">
    <location>
        <begin position="97"/>
        <end position="116"/>
    </location>
</feature>
<comment type="caution">
    <text evidence="3">The sequence shown here is derived from an EMBL/GenBank/DDBJ whole genome shotgun (WGS) entry which is preliminary data.</text>
</comment>
<keyword evidence="1" id="KW-0472">Membrane</keyword>
<protein>
    <recommendedName>
        <fullName evidence="2">DUF418 domain-containing protein</fullName>
    </recommendedName>
</protein>
<dbReference type="OrthoDB" id="9807744at2"/>
<dbReference type="RefSeq" id="WP_049680386.1">
    <property type="nucleotide sequence ID" value="NZ_LFZW01000001.1"/>
</dbReference>
<evidence type="ECO:0000313" key="3">
    <source>
        <dbReference type="EMBL" id="KMY49054.1"/>
    </source>
</evidence>
<dbReference type="STRING" id="1679170.AC625_05620"/>
<feature type="transmembrane region" description="Helical" evidence="1">
    <location>
        <begin position="248"/>
        <end position="269"/>
    </location>
</feature>
<dbReference type="Proteomes" id="UP000037146">
    <property type="component" value="Unassembled WGS sequence"/>
</dbReference>
<keyword evidence="1" id="KW-1133">Transmembrane helix</keyword>